<keyword evidence="4" id="KW-0804">Transcription</keyword>
<dbReference type="STRING" id="1123243.SAMN02745190_01969"/>
<dbReference type="RefSeq" id="WP_072936045.1">
    <property type="nucleotide sequence ID" value="NZ_FQUG01000007.1"/>
</dbReference>
<evidence type="ECO:0000313" key="7">
    <source>
        <dbReference type="Proteomes" id="UP000184404"/>
    </source>
</evidence>
<organism evidence="6 7">
    <name type="scientific">Schwartzia succinivorans DSM 10502</name>
    <dbReference type="NCBI Taxonomy" id="1123243"/>
    <lineage>
        <taxon>Bacteria</taxon>
        <taxon>Bacillati</taxon>
        <taxon>Bacillota</taxon>
        <taxon>Negativicutes</taxon>
        <taxon>Selenomonadales</taxon>
        <taxon>Selenomonadaceae</taxon>
        <taxon>Schwartzia</taxon>
    </lineage>
</organism>
<comment type="similarity">
    <text evidence="1">Belongs to the LysR transcriptional regulatory family.</text>
</comment>
<dbReference type="SUPFAM" id="SSF53850">
    <property type="entry name" value="Periplasmic binding protein-like II"/>
    <property type="match status" value="1"/>
</dbReference>
<dbReference type="Gene3D" id="1.10.10.10">
    <property type="entry name" value="Winged helix-like DNA-binding domain superfamily/Winged helix DNA-binding domain"/>
    <property type="match status" value="1"/>
</dbReference>
<evidence type="ECO:0000256" key="1">
    <source>
        <dbReference type="ARBA" id="ARBA00009437"/>
    </source>
</evidence>
<dbReference type="InterPro" id="IPR005119">
    <property type="entry name" value="LysR_subst-bd"/>
</dbReference>
<gene>
    <name evidence="6" type="ORF">SAMN02745190_01969</name>
</gene>
<sequence length="300" mass="33459">MLLKQIQYFMAVAQTRHFTRASEQMYVSQSALSQQITKLENDMGVTLINRLSHPIELTKAGEEFAKYGADVLTAVENLQEHMQTWQSTGRSTLHIGMITGLGNLPLADILAKFNTEHSDIKLTLATQLSKALCEQLEDGTIDLAIIAAPRDIEKYNFNIIPLQQDPFVVILPAGHPMAKNKVFDLVKASKERFIFPTKPNVSLDVFMEECKAAGFEPNIASFANDPGRRIDMVEAGLGIALISKSGLSYYLKNQKIAALPLKKPFYKNIVVARKKGVHKFPALCAFWNYVQQFASGEIIK</sequence>
<dbReference type="InterPro" id="IPR000847">
    <property type="entry name" value="LysR_HTH_N"/>
</dbReference>
<dbReference type="PRINTS" id="PR00039">
    <property type="entry name" value="HTHLYSR"/>
</dbReference>
<protein>
    <submittedName>
        <fullName evidence="6">DNA-binding transcriptional regulator, LysR family</fullName>
    </submittedName>
</protein>
<dbReference type="PANTHER" id="PTHR30346:SF0">
    <property type="entry name" value="HCA OPERON TRANSCRIPTIONAL ACTIVATOR HCAR"/>
    <property type="match status" value="1"/>
</dbReference>
<dbReference type="Gene3D" id="3.40.190.290">
    <property type="match status" value="1"/>
</dbReference>
<evidence type="ECO:0000259" key="5">
    <source>
        <dbReference type="PROSITE" id="PS50931"/>
    </source>
</evidence>
<reference evidence="6 7" key="1">
    <citation type="submission" date="2016-11" db="EMBL/GenBank/DDBJ databases">
        <authorList>
            <person name="Jaros S."/>
            <person name="Januszkiewicz K."/>
            <person name="Wedrychowicz H."/>
        </authorList>
    </citation>
    <scope>NUCLEOTIDE SEQUENCE [LARGE SCALE GENOMIC DNA]</scope>
    <source>
        <strain evidence="6 7">DSM 10502</strain>
    </source>
</reference>
<keyword evidence="3 6" id="KW-0238">DNA-binding</keyword>
<dbReference type="Pfam" id="PF03466">
    <property type="entry name" value="LysR_substrate"/>
    <property type="match status" value="1"/>
</dbReference>
<keyword evidence="7" id="KW-1185">Reference proteome</keyword>
<dbReference type="PROSITE" id="PS50931">
    <property type="entry name" value="HTH_LYSR"/>
    <property type="match status" value="1"/>
</dbReference>
<evidence type="ECO:0000256" key="2">
    <source>
        <dbReference type="ARBA" id="ARBA00023015"/>
    </source>
</evidence>
<dbReference type="OrthoDB" id="108771at2"/>
<dbReference type="AlphaFoldDB" id="A0A1M4ZA54"/>
<keyword evidence="2" id="KW-0805">Transcription regulation</keyword>
<dbReference type="InterPro" id="IPR036390">
    <property type="entry name" value="WH_DNA-bd_sf"/>
</dbReference>
<evidence type="ECO:0000256" key="3">
    <source>
        <dbReference type="ARBA" id="ARBA00023125"/>
    </source>
</evidence>
<dbReference type="GO" id="GO:0003700">
    <property type="term" value="F:DNA-binding transcription factor activity"/>
    <property type="evidence" value="ECO:0007669"/>
    <property type="project" value="InterPro"/>
</dbReference>
<dbReference type="FunFam" id="1.10.10.10:FF:000001">
    <property type="entry name" value="LysR family transcriptional regulator"/>
    <property type="match status" value="1"/>
</dbReference>
<dbReference type="GO" id="GO:0003677">
    <property type="term" value="F:DNA binding"/>
    <property type="evidence" value="ECO:0007669"/>
    <property type="project" value="UniProtKB-KW"/>
</dbReference>
<dbReference type="Pfam" id="PF00126">
    <property type="entry name" value="HTH_1"/>
    <property type="match status" value="1"/>
</dbReference>
<dbReference type="Proteomes" id="UP000184404">
    <property type="component" value="Unassembled WGS sequence"/>
</dbReference>
<accession>A0A1M4ZA54</accession>
<dbReference type="PANTHER" id="PTHR30346">
    <property type="entry name" value="TRANSCRIPTIONAL DUAL REGULATOR HCAR-RELATED"/>
    <property type="match status" value="1"/>
</dbReference>
<dbReference type="InterPro" id="IPR036388">
    <property type="entry name" value="WH-like_DNA-bd_sf"/>
</dbReference>
<proteinExistence type="inferred from homology"/>
<name>A0A1M4ZA54_9FIRM</name>
<dbReference type="SUPFAM" id="SSF46785">
    <property type="entry name" value="Winged helix' DNA-binding domain"/>
    <property type="match status" value="1"/>
</dbReference>
<dbReference type="GO" id="GO:0032993">
    <property type="term" value="C:protein-DNA complex"/>
    <property type="evidence" value="ECO:0007669"/>
    <property type="project" value="TreeGrafter"/>
</dbReference>
<feature type="domain" description="HTH lysR-type" evidence="5">
    <location>
        <begin position="1"/>
        <end position="58"/>
    </location>
</feature>
<dbReference type="EMBL" id="FQUG01000007">
    <property type="protein sequence ID" value="SHF14466.1"/>
    <property type="molecule type" value="Genomic_DNA"/>
</dbReference>
<evidence type="ECO:0000313" key="6">
    <source>
        <dbReference type="EMBL" id="SHF14466.1"/>
    </source>
</evidence>
<dbReference type="CDD" id="cd05466">
    <property type="entry name" value="PBP2_LTTR_substrate"/>
    <property type="match status" value="1"/>
</dbReference>
<evidence type="ECO:0000256" key="4">
    <source>
        <dbReference type="ARBA" id="ARBA00023163"/>
    </source>
</evidence>